<dbReference type="InterPro" id="IPR013840">
    <property type="entry name" value="DNAligase_N"/>
</dbReference>
<keyword evidence="11" id="KW-0464">Manganese</keyword>
<feature type="binding site" evidence="11">
    <location>
        <position position="409"/>
    </location>
    <ligand>
        <name>Zn(2+)</name>
        <dbReference type="ChEBI" id="CHEBI:29105"/>
    </ligand>
</feature>
<dbReference type="FunFam" id="3.30.470.30:FF:000001">
    <property type="entry name" value="DNA ligase"/>
    <property type="match status" value="1"/>
</dbReference>
<dbReference type="NCBIfam" id="TIGR00575">
    <property type="entry name" value="dnlj"/>
    <property type="match status" value="1"/>
</dbReference>
<dbReference type="Pfam" id="PF01653">
    <property type="entry name" value="DNA_ligase_aden"/>
    <property type="match status" value="1"/>
</dbReference>
<dbReference type="Pfam" id="PF03120">
    <property type="entry name" value="OB_DNA_ligase"/>
    <property type="match status" value="1"/>
</dbReference>
<keyword evidence="7 11" id="KW-0460">Magnesium</keyword>
<comment type="catalytic activity">
    <reaction evidence="10 11 12">
        <text>NAD(+) + (deoxyribonucleotide)n-3'-hydroxyl + 5'-phospho-(deoxyribonucleotide)m = (deoxyribonucleotide)n+m + AMP + beta-nicotinamide D-nucleotide.</text>
        <dbReference type="EC" id="6.5.1.2"/>
    </reaction>
</comment>
<dbReference type="NCBIfam" id="NF005932">
    <property type="entry name" value="PRK07956.1"/>
    <property type="match status" value="1"/>
</dbReference>
<dbReference type="Proteomes" id="UP000298585">
    <property type="component" value="Chromosome"/>
</dbReference>
<feature type="binding site" evidence="11">
    <location>
        <begin position="32"/>
        <end position="36"/>
    </location>
    <ligand>
        <name>NAD(+)</name>
        <dbReference type="ChEBI" id="CHEBI:57540"/>
    </ligand>
</feature>
<feature type="domain" description="BRCT" evidence="13">
    <location>
        <begin position="595"/>
        <end position="673"/>
    </location>
</feature>
<dbReference type="Gene3D" id="3.40.50.10190">
    <property type="entry name" value="BRCT domain"/>
    <property type="match status" value="1"/>
</dbReference>
<evidence type="ECO:0000313" key="15">
    <source>
        <dbReference type="Proteomes" id="UP000298585"/>
    </source>
</evidence>
<dbReference type="HAMAP" id="MF_01588">
    <property type="entry name" value="DNA_ligase_A"/>
    <property type="match status" value="1"/>
</dbReference>
<feature type="binding site" evidence="11">
    <location>
        <position position="113"/>
    </location>
    <ligand>
        <name>NAD(+)</name>
        <dbReference type="ChEBI" id="CHEBI:57540"/>
    </ligand>
</feature>
<dbReference type="InterPro" id="IPR001679">
    <property type="entry name" value="DNA_ligase"/>
</dbReference>
<dbReference type="SMART" id="SM00292">
    <property type="entry name" value="BRCT"/>
    <property type="match status" value="1"/>
</dbReference>
<feature type="binding site" evidence="11">
    <location>
        <position position="291"/>
    </location>
    <ligand>
        <name>NAD(+)</name>
        <dbReference type="ChEBI" id="CHEBI:57540"/>
    </ligand>
</feature>
<dbReference type="PROSITE" id="PS50172">
    <property type="entry name" value="BRCT"/>
    <property type="match status" value="1"/>
</dbReference>
<keyword evidence="6 11" id="KW-0862">Zinc</keyword>
<evidence type="ECO:0000256" key="8">
    <source>
        <dbReference type="ARBA" id="ARBA00023027"/>
    </source>
</evidence>
<dbReference type="GO" id="GO:0006260">
    <property type="term" value="P:DNA replication"/>
    <property type="evidence" value="ECO:0007669"/>
    <property type="project" value="UniProtKB-KW"/>
</dbReference>
<dbReference type="OrthoDB" id="9759736at2"/>
<accession>A0A4D6YAJ7</accession>
<gene>
    <name evidence="11 14" type="primary">ligA</name>
    <name evidence="14" type="ORF">D9V77_00335</name>
</gene>
<dbReference type="InterPro" id="IPR033136">
    <property type="entry name" value="DNA_ligase_CS"/>
</dbReference>
<dbReference type="InterPro" id="IPR018239">
    <property type="entry name" value="DNA_ligase_AS"/>
</dbReference>
<dbReference type="Gene3D" id="2.40.50.140">
    <property type="entry name" value="Nucleic acid-binding proteins"/>
    <property type="match status" value="1"/>
</dbReference>
<feature type="active site" description="N6-AMP-lysine intermediate" evidence="11">
    <location>
        <position position="115"/>
    </location>
</feature>
<sequence>MTSIKNKIDKLRKNILNYEHFYHTLDQPIISDAEYDYLLHQLYNLESKNKKLITSDSPTQKIGSNLLTKFKKITHFFPMLSLENTFDVNGYFNFEKKIVKFIDINKSKDFCCELKLDGIAISIIYEEGVLVRAATRGNGFQGENITANARMIQSIPLKLKGTNIPKRLEVRGEVFMLKSDFLQLNKKYKINHNKYFSNPRNAAAGSLRHINPKITAERKLIFSCYACYFFTEIEKELTTHYTRLMQCSSWGLPVDKNIILCSSHIEVIDFYKKFEKKRNFLDFDIDGIVVKVNSIELQKKLGCNTKSPRWAIAFKFFSAERISVLRYVKFEVGRTGVITPVAYFDPICISGVLIKKASLYNKHEIERLNLHINDSIIICRSGDVIPKVLNVVKTMRYKNAKKIVFPVLCPVCSTKLLENSEEKVIRCHAGLTCDAQKKKALHHFFSKKSLYINGLGPKIIDELIKKEFVNKPIDVFYLKDIDLIKLKNVGMKKSIKIMNSISQCKNTTFKCFIYALGIPGVGEIVSEKIANYFIKLDKLMNADILKLNSIEGIGKIIANNIFNYFSIVSNCDMVRELIKKAGVFWDVQRGSELKIKQTIFFNKKIVLTGVFSNYSRIELEKILIDLGANISTNVSKKTDFLIYGKSFGSKFYKAKNIRIRIISEKELNSLIQI</sequence>
<dbReference type="EMBL" id="CP034855">
    <property type="protein sequence ID" value="QCI25303.1"/>
    <property type="molecule type" value="Genomic_DNA"/>
</dbReference>
<dbReference type="InterPro" id="IPR010994">
    <property type="entry name" value="RuvA_2-like"/>
</dbReference>
<evidence type="ECO:0000256" key="10">
    <source>
        <dbReference type="ARBA" id="ARBA00034005"/>
    </source>
</evidence>
<dbReference type="Gene3D" id="3.30.470.30">
    <property type="entry name" value="DNA ligase/mRNA capping enzyme"/>
    <property type="match status" value="1"/>
</dbReference>
<dbReference type="GO" id="GO:0006281">
    <property type="term" value="P:DNA repair"/>
    <property type="evidence" value="ECO:0007669"/>
    <property type="project" value="UniProtKB-KW"/>
</dbReference>
<keyword evidence="4 11" id="KW-0479">Metal-binding</keyword>
<feature type="binding site" evidence="11">
    <location>
        <position position="136"/>
    </location>
    <ligand>
        <name>NAD(+)</name>
        <dbReference type="ChEBI" id="CHEBI:57540"/>
    </ligand>
</feature>
<evidence type="ECO:0000256" key="12">
    <source>
        <dbReference type="RuleBase" id="RU000618"/>
    </source>
</evidence>
<dbReference type="InterPro" id="IPR041663">
    <property type="entry name" value="DisA/LigA_HHH"/>
</dbReference>
<name>A0A4D6YAJ7_9GAMM</name>
<dbReference type="GO" id="GO:0003911">
    <property type="term" value="F:DNA ligase (NAD+) activity"/>
    <property type="evidence" value="ECO:0007669"/>
    <property type="project" value="UniProtKB-UniRule"/>
</dbReference>
<comment type="cofactor">
    <cofactor evidence="11">
        <name>Mg(2+)</name>
        <dbReference type="ChEBI" id="CHEBI:18420"/>
    </cofactor>
    <cofactor evidence="11">
        <name>Mn(2+)</name>
        <dbReference type="ChEBI" id="CHEBI:29035"/>
    </cofactor>
</comment>
<dbReference type="SUPFAM" id="SSF52113">
    <property type="entry name" value="BRCT domain"/>
    <property type="match status" value="1"/>
</dbReference>
<dbReference type="PROSITE" id="PS01055">
    <property type="entry name" value="DNA_LIGASE_N1"/>
    <property type="match status" value="1"/>
</dbReference>
<comment type="function">
    <text evidence="1 11">DNA ligase that catalyzes the formation of phosphodiester linkages between 5'-phosphoryl and 3'-hydroxyl groups in double-stranded DNA using NAD as a coenzyme and as the energy source for the reaction. It is essential for DNA replication and repair of damaged DNA.</text>
</comment>
<dbReference type="PIRSF" id="PIRSF001604">
    <property type="entry name" value="LigA"/>
    <property type="match status" value="1"/>
</dbReference>
<feature type="binding site" evidence="11">
    <location>
        <position position="315"/>
    </location>
    <ligand>
        <name>NAD(+)</name>
        <dbReference type="ChEBI" id="CHEBI:57540"/>
    </ligand>
</feature>
<dbReference type="RefSeq" id="WP_158337977.1">
    <property type="nucleotide sequence ID" value="NZ_CP034855.1"/>
</dbReference>
<dbReference type="GO" id="GO:0003677">
    <property type="term" value="F:DNA binding"/>
    <property type="evidence" value="ECO:0007669"/>
    <property type="project" value="InterPro"/>
</dbReference>
<feature type="binding site" evidence="11">
    <location>
        <position position="412"/>
    </location>
    <ligand>
        <name>Zn(2+)</name>
        <dbReference type="ChEBI" id="CHEBI:29105"/>
    </ligand>
</feature>
<feature type="binding site" evidence="11">
    <location>
        <position position="173"/>
    </location>
    <ligand>
        <name>NAD(+)</name>
        <dbReference type="ChEBI" id="CHEBI:57540"/>
    </ligand>
</feature>
<dbReference type="InterPro" id="IPR013839">
    <property type="entry name" value="DNAligase_adenylation"/>
</dbReference>
<dbReference type="Gene3D" id="6.20.10.30">
    <property type="match status" value="1"/>
</dbReference>
<dbReference type="InterPro" id="IPR003583">
    <property type="entry name" value="Hlx-hairpin-Hlx_DNA-bd_motif"/>
</dbReference>
<dbReference type="Pfam" id="PF00533">
    <property type="entry name" value="BRCT"/>
    <property type="match status" value="1"/>
</dbReference>
<evidence type="ECO:0000256" key="11">
    <source>
        <dbReference type="HAMAP-Rule" id="MF_01588"/>
    </source>
</evidence>
<evidence type="ECO:0000256" key="5">
    <source>
        <dbReference type="ARBA" id="ARBA00022763"/>
    </source>
</evidence>
<keyword evidence="9 11" id="KW-0234">DNA repair</keyword>
<organism evidence="14 15">
    <name type="scientific">Buchnera aphidicola</name>
    <name type="common">Sitobion avenae</name>
    <dbReference type="NCBI Taxonomy" id="571428"/>
    <lineage>
        <taxon>Bacteria</taxon>
        <taxon>Pseudomonadati</taxon>
        <taxon>Pseudomonadota</taxon>
        <taxon>Gammaproteobacteria</taxon>
        <taxon>Enterobacterales</taxon>
        <taxon>Erwiniaceae</taxon>
        <taxon>Buchnera</taxon>
    </lineage>
</organism>
<dbReference type="PROSITE" id="PS01056">
    <property type="entry name" value="DNA_LIGASE_N2"/>
    <property type="match status" value="1"/>
</dbReference>
<evidence type="ECO:0000313" key="14">
    <source>
        <dbReference type="EMBL" id="QCI25303.1"/>
    </source>
</evidence>
<evidence type="ECO:0000256" key="6">
    <source>
        <dbReference type="ARBA" id="ARBA00022833"/>
    </source>
</evidence>
<reference evidence="14 15" key="2">
    <citation type="submission" date="2019-05" db="EMBL/GenBank/DDBJ databases">
        <title>Genome evolution of the obligate endosymbiont Buchnera aphidicola.</title>
        <authorList>
            <person name="Moran N.A."/>
        </authorList>
    </citation>
    <scope>NUCLEOTIDE SEQUENCE [LARGE SCALE GENOMIC DNA]</scope>
    <source>
        <strain evidence="14 15">Sav</strain>
    </source>
</reference>
<feature type="binding site" evidence="11">
    <location>
        <position position="433"/>
    </location>
    <ligand>
        <name>Zn(2+)</name>
        <dbReference type="ChEBI" id="CHEBI:29105"/>
    </ligand>
</feature>
<dbReference type="AlphaFoldDB" id="A0A4D6YAJ7"/>
<evidence type="ECO:0000256" key="2">
    <source>
        <dbReference type="ARBA" id="ARBA00022598"/>
    </source>
</evidence>
<evidence type="ECO:0000256" key="9">
    <source>
        <dbReference type="ARBA" id="ARBA00023204"/>
    </source>
</evidence>
<evidence type="ECO:0000256" key="1">
    <source>
        <dbReference type="ARBA" id="ARBA00004067"/>
    </source>
</evidence>
<keyword evidence="2 11" id="KW-0436">Ligase</keyword>
<keyword evidence="5 11" id="KW-0227">DNA damage</keyword>
<reference evidence="14 15" key="1">
    <citation type="submission" date="2018-12" db="EMBL/GenBank/DDBJ databases">
        <authorList>
            <person name="Chong R.A."/>
        </authorList>
    </citation>
    <scope>NUCLEOTIDE SEQUENCE [LARGE SCALE GENOMIC DNA]</scope>
    <source>
        <strain evidence="14 15">Sav</strain>
    </source>
</reference>
<dbReference type="SUPFAM" id="SSF50249">
    <property type="entry name" value="Nucleic acid-binding proteins"/>
    <property type="match status" value="1"/>
</dbReference>
<comment type="similarity">
    <text evidence="11">Belongs to the NAD-dependent DNA ligase family. LigA subfamily.</text>
</comment>
<evidence type="ECO:0000259" key="13">
    <source>
        <dbReference type="PROSITE" id="PS50172"/>
    </source>
</evidence>
<dbReference type="InterPro" id="IPR004150">
    <property type="entry name" value="NAD_DNA_ligase_OB"/>
</dbReference>
<evidence type="ECO:0000256" key="7">
    <source>
        <dbReference type="ARBA" id="ARBA00022842"/>
    </source>
</evidence>
<dbReference type="GO" id="GO:0046872">
    <property type="term" value="F:metal ion binding"/>
    <property type="evidence" value="ECO:0007669"/>
    <property type="project" value="UniProtKB-KW"/>
</dbReference>
<dbReference type="Gene3D" id="1.10.150.20">
    <property type="entry name" value="5' to 3' exonuclease, C-terminal subdomain"/>
    <property type="match status" value="2"/>
</dbReference>
<comment type="caution">
    <text evidence="11">Lacks conserved residue(s) required for the propagation of feature annotation.</text>
</comment>
<dbReference type="SMART" id="SM00532">
    <property type="entry name" value="LIGANc"/>
    <property type="match status" value="1"/>
</dbReference>
<evidence type="ECO:0000256" key="4">
    <source>
        <dbReference type="ARBA" id="ARBA00022723"/>
    </source>
</evidence>
<dbReference type="SMART" id="SM00278">
    <property type="entry name" value="HhH1"/>
    <property type="match status" value="3"/>
</dbReference>
<keyword evidence="3 11" id="KW-0235">DNA replication</keyword>
<dbReference type="CDD" id="cd17748">
    <property type="entry name" value="BRCT_DNA_ligase_like"/>
    <property type="match status" value="1"/>
</dbReference>
<dbReference type="SUPFAM" id="SSF56091">
    <property type="entry name" value="DNA ligase/mRNA capping enzyme, catalytic domain"/>
    <property type="match status" value="1"/>
</dbReference>
<dbReference type="InterPro" id="IPR012340">
    <property type="entry name" value="NA-bd_OB-fold"/>
</dbReference>
<dbReference type="Gene3D" id="1.10.287.610">
    <property type="entry name" value="Helix hairpin bin"/>
    <property type="match status" value="1"/>
</dbReference>
<protein>
    <recommendedName>
        <fullName evidence="11 12">DNA ligase</fullName>
        <ecNumber evidence="11 12">6.5.1.2</ecNumber>
    </recommendedName>
    <alternativeName>
        <fullName evidence="11">Polydeoxyribonucleotide synthase [NAD(+)]</fullName>
    </alternativeName>
</protein>
<dbReference type="SUPFAM" id="SSF47781">
    <property type="entry name" value="RuvA domain 2-like"/>
    <property type="match status" value="1"/>
</dbReference>
<evidence type="ECO:0000256" key="3">
    <source>
        <dbReference type="ARBA" id="ARBA00022705"/>
    </source>
</evidence>
<keyword evidence="8 11" id="KW-0520">NAD</keyword>
<dbReference type="Pfam" id="PF12826">
    <property type="entry name" value="HHH_2"/>
    <property type="match status" value="1"/>
</dbReference>
<dbReference type="InterPro" id="IPR036420">
    <property type="entry name" value="BRCT_dom_sf"/>
</dbReference>
<feature type="binding site" evidence="11">
    <location>
        <begin position="81"/>
        <end position="82"/>
    </location>
    <ligand>
        <name>NAD(+)</name>
        <dbReference type="ChEBI" id="CHEBI:57540"/>
    </ligand>
</feature>
<dbReference type="EC" id="6.5.1.2" evidence="11 12"/>
<dbReference type="InterPro" id="IPR001357">
    <property type="entry name" value="BRCT_dom"/>
</dbReference>
<proteinExistence type="inferred from homology"/>
<dbReference type="CDD" id="cd00114">
    <property type="entry name" value="LIGANc"/>
    <property type="match status" value="1"/>
</dbReference>